<dbReference type="EMBL" id="FMUS01000007">
    <property type="protein sequence ID" value="SCY37511.1"/>
    <property type="molecule type" value="Genomic_DNA"/>
</dbReference>
<dbReference type="SUPFAM" id="SSF52172">
    <property type="entry name" value="CheY-like"/>
    <property type="match status" value="1"/>
</dbReference>
<name>A0A1G5FEE1_9FIRM</name>
<dbReference type="OrthoDB" id="3190595at2"/>
<dbReference type="SUPFAM" id="SSF46894">
    <property type="entry name" value="C-terminal effector domain of the bipartite response regulators"/>
    <property type="match status" value="1"/>
</dbReference>
<dbReference type="InterPro" id="IPR001789">
    <property type="entry name" value="Sig_transdc_resp-reg_receiver"/>
</dbReference>
<dbReference type="PANTHER" id="PTHR35807">
    <property type="entry name" value="TRANSCRIPTIONAL REGULATOR REDD-RELATED"/>
    <property type="match status" value="1"/>
</dbReference>
<dbReference type="InterPro" id="IPR036388">
    <property type="entry name" value="WH-like_DNA-bd_sf"/>
</dbReference>
<dbReference type="InterPro" id="IPR011006">
    <property type="entry name" value="CheY-like_superfamily"/>
</dbReference>
<dbReference type="InterPro" id="IPR005158">
    <property type="entry name" value="BTAD"/>
</dbReference>
<keyword evidence="4" id="KW-0597">Phosphoprotein</keyword>
<organism evidence="6 7">
    <name type="scientific">Alkaliphilus peptidifermentans DSM 18978</name>
    <dbReference type="NCBI Taxonomy" id="1120976"/>
    <lineage>
        <taxon>Bacteria</taxon>
        <taxon>Bacillati</taxon>
        <taxon>Bacillota</taxon>
        <taxon>Clostridia</taxon>
        <taxon>Peptostreptococcales</taxon>
        <taxon>Natronincolaceae</taxon>
        <taxon>Alkaliphilus</taxon>
    </lineage>
</organism>
<evidence type="ECO:0000313" key="6">
    <source>
        <dbReference type="EMBL" id="SCY37511.1"/>
    </source>
</evidence>
<gene>
    <name evidence="6" type="ORF">SAMN03080606_01389</name>
</gene>
<dbReference type="STRING" id="1120976.SAMN03080606_01389"/>
<keyword evidence="2" id="KW-0238">DNA-binding</keyword>
<dbReference type="SUPFAM" id="SSF48452">
    <property type="entry name" value="TPR-like"/>
    <property type="match status" value="1"/>
</dbReference>
<dbReference type="InterPro" id="IPR011990">
    <property type="entry name" value="TPR-like_helical_dom_sf"/>
</dbReference>
<dbReference type="Gene3D" id="1.10.10.10">
    <property type="entry name" value="Winged helix-like DNA-binding domain superfamily/Winged helix DNA-binding domain"/>
    <property type="match status" value="1"/>
</dbReference>
<proteinExistence type="predicted"/>
<dbReference type="Pfam" id="PF00072">
    <property type="entry name" value="Response_reg"/>
    <property type="match status" value="1"/>
</dbReference>
<dbReference type="GO" id="GO:0006355">
    <property type="term" value="P:regulation of DNA-templated transcription"/>
    <property type="evidence" value="ECO:0007669"/>
    <property type="project" value="InterPro"/>
</dbReference>
<dbReference type="Pfam" id="PF03704">
    <property type="entry name" value="BTAD"/>
    <property type="match status" value="1"/>
</dbReference>
<evidence type="ECO:0000313" key="7">
    <source>
        <dbReference type="Proteomes" id="UP000198636"/>
    </source>
</evidence>
<evidence type="ECO:0000256" key="4">
    <source>
        <dbReference type="PROSITE-ProRule" id="PRU00169"/>
    </source>
</evidence>
<dbReference type="InterPro" id="IPR051677">
    <property type="entry name" value="AfsR-DnrI-RedD_regulator"/>
</dbReference>
<dbReference type="Proteomes" id="UP000198636">
    <property type="component" value="Unassembled WGS sequence"/>
</dbReference>
<dbReference type="PROSITE" id="PS50110">
    <property type="entry name" value="RESPONSE_REGULATORY"/>
    <property type="match status" value="1"/>
</dbReference>
<evidence type="ECO:0000259" key="5">
    <source>
        <dbReference type="PROSITE" id="PS50110"/>
    </source>
</evidence>
<feature type="domain" description="Response regulatory" evidence="5">
    <location>
        <begin position="3"/>
        <end position="117"/>
    </location>
</feature>
<dbReference type="GO" id="GO:0000160">
    <property type="term" value="P:phosphorelay signal transduction system"/>
    <property type="evidence" value="ECO:0007669"/>
    <property type="project" value="InterPro"/>
</dbReference>
<evidence type="ECO:0000256" key="2">
    <source>
        <dbReference type="ARBA" id="ARBA00023125"/>
    </source>
</evidence>
<dbReference type="InterPro" id="IPR016032">
    <property type="entry name" value="Sig_transdc_resp-reg_C-effctor"/>
</dbReference>
<dbReference type="PANTHER" id="PTHR35807:SF2">
    <property type="entry name" value="TRANSCRIPTIONAL ACTIVATOR DOMAIN"/>
    <property type="match status" value="1"/>
</dbReference>
<dbReference type="Gene3D" id="3.40.50.2300">
    <property type="match status" value="1"/>
</dbReference>
<sequence>MIRAIVIDDEWYNLEEISDLIEKTSFFYISGKYQNPILALEEVPLTEPQVAFIDIEIPEIDGITLAEKLLEINSSMIIVFITSYNQYAVQAFDLNAIDYILKPIKKERFYRMVEKIKNEIAFRAQFKLKTLKIKTFNHLNVTIGDLPVRWERAKAEELFAYLLMHHGSYIHKERIIENLWPDHEPEKALQILQTAVCKIRNLFSQIKNMVKLDYSGSRYCLVIESGECDYLEARSALSNYKTNDKNTFDAVENVSKLYGKGFLIEEGYIWSMEKDQEMREGFITALNEIINYYIEEGNSHKTKSALKQITRLQPFDENPNYMLIKMYIECGDNNAAFNHYHWLERVLKEEYDTVPSERIKAILNFDK</sequence>
<reference evidence="6 7" key="1">
    <citation type="submission" date="2016-10" db="EMBL/GenBank/DDBJ databases">
        <authorList>
            <person name="de Groot N.N."/>
        </authorList>
    </citation>
    <scope>NUCLEOTIDE SEQUENCE [LARGE SCALE GENOMIC DNA]</scope>
    <source>
        <strain evidence="6 7">DSM 18978</strain>
    </source>
</reference>
<keyword evidence="7" id="KW-1185">Reference proteome</keyword>
<comment type="function">
    <text evidence="3">May play the central regulatory role in sporulation. It may be an element of the effector pathway responsible for the activation of sporulation genes in response to nutritional stress. Spo0A may act in concert with spo0H (a sigma factor) to control the expression of some genes that are critical to the sporulation process.</text>
</comment>
<evidence type="ECO:0000256" key="3">
    <source>
        <dbReference type="ARBA" id="ARBA00024867"/>
    </source>
</evidence>
<protein>
    <recommendedName>
        <fullName evidence="1">Stage 0 sporulation protein A homolog</fullName>
    </recommendedName>
</protein>
<feature type="modified residue" description="4-aspartylphosphate" evidence="4">
    <location>
        <position position="54"/>
    </location>
</feature>
<dbReference type="RefSeq" id="WP_091541562.1">
    <property type="nucleotide sequence ID" value="NZ_FMUS01000007.1"/>
</dbReference>
<dbReference type="SMART" id="SM01043">
    <property type="entry name" value="BTAD"/>
    <property type="match status" value="1"/>
</dbReference>
<dbReference type="AlphaFoldDB" id="A0A1G5FEE1"/>
<accession>A0A1G5FEE1</accession>
<dbReference type="GO" id="GO:0003677">
    <property type="term" value="F:DNA binding"/>
    <property type="evidence" value="ECO:0007669"/>
    <property type="project" value="UniProtKB-KW"/>
</dbReference>
<dbReference type="Gene3D" id="1.25.40.10">
    <property type="entry name" value="Tetratricopeptide repeat domain"/>
    <property type="match status" value="1"/>
</dbReference>
<evidence type="ECO:0000256" key="1">
    <source>
        <dbReference type="ARBA" id="ARBA00018672"/>
    </source>
</evidence>
<dbReference type="SMART" id="SM00448">
    <property type="entry name" value="REC"/>
    <property type="match status" value="1"/>
</dbReference>